<keyword evidence="4" id="KW-0812">Transmembrane</keyword>
<proteinExistence type="predicted"/>
<dbReference type="PANTHER" id="PTHR30069">
    <property type="entry name" value="TONB-DEPENDENT OUTER MEMBRANE RECEPTOR"/>
    <property type="match status" value="1"/>
</dbReference>
<dbReference type="Gene3D" id="2.40.170.20">
    <property type="entry name" value="TonB-dependent receptor, beta-barrel domain"/>
    <property type="match status" value="1"/>
</dbReference>
<evidence type="ECO:0000256" key="2">
    <source>
        <dbReference type="ARBA" id="ARBA00022448"/>
    </source>
</evidence>
<evidence type="ECO:0000256" key="6">
    <source>
        <dbReference type="ARBA" id="ARBA00023237"/>
    </source>
</evidence>
<dbReference type="GO" id="GO:0009279">
    <property type="term" value="C:cell outer membrane"/>
    <property type="evidence" value="ECO:0007669"/>
    <property type="project" value="UniProtKB-SubCell"/>
</dbReference>
<accession>A0A6N7PPU2</accession>
<keyword evidence="5" id="KW-0472">Membrane</keyword>
<reference evidence="9 10" key="1">
    <citation type="submission" date="2019-10" db="EMBL/GenBank/DDBJ databases">
        <title>A soil myxobacterium in the family Polyangiaceae.</title>
        <authorList>
            <person name="Li Y."/>
            <person name="Wang J."/>
        </authorList>
    </citation>
    <scope>NUCLEOTIDE SEQUENCE [LARGE SCALE GENOMIC DNA]</scope>
    <source>
        <strain evidence="9 10">DSM 14734</strain>
    </source>
</reference>
<dbReference type="GO" id="GO:0015344">
    <property type="term" value="F:siderophore uptake transmembrane transporter activity"/>
    <property type="evidence" value="ECO:0007669"/>
    <property type="project" value="TreeGrafter"/>
</dbReference>
<feature type="signal peptide" evidence="7">
    <location>
        <begin position="1"/>
        <end position="25"/>
    </location>
</feature>
<evidence type="ECO:0000313" key="9">
    <source>
        <dbReference type="EMBL" id="MRG92104.1"/>
    </source>
</evidence>
<dbReference type="Proteomes" id="UP000440224">
    <property type="component" value="Unassembled WGS sequence"/>
</dbReference>
<evidence type="ECO:0000256" key="4">
    <source>
        <dbReference type="ARBA" id="ARBA00022692"/>
    </source>
</evidence>
<dbReference type="OrthoDB" id="9768147at2"/>
<evidence type="ECO:0000259" key="8">
    <source>
        <dbReference type="Pfam" id="PF25183"/>
    </source>
</evidence>
<feature type="chain" id="PRO_5027097903" description="TonB-dependent transporter Oar-like beta-barrel domain-containing protein" evidence="7">
    <location>
        <begin position="26"/>
        <end position="932"/>
    </location>
</feature>
<dbReference type="SUPFAM" id="SSF56935">
    <property type="entry name" value="Porins"/>
    <property type="match status" value="1"/>
</dbReference>
<gene>
    <name evidence="9" type="ORF">GF068_09215</name>
</gene>
<name>A0A6N7PPU2_9BACT</name>
<evidence type="ECO:0000256" key="3">
    <source>
        <dbReference type="ARBA" id="ARBA00022452"/>
    </source>
</evidence>
<evidence type="ECO:0000256" key="5">
    <source>
        <dbReference type="ARBA" id="ARBA00023136"/>
    </source>
</evidence>
<comment type="caution">
    <text evidence="9">The sequence shown here is derived from an EMBL/GenBank/DDBJ whole genome shotgun (WGS) entry which is preliminary data.</text>
</comment>
<dbReference type="Pfam" id="PF25183">
    <property type="entry name" value="OMP_b-brl_4"/>
    <property type="match status" value="1"/>
</dbReference>
<organism evidence="9 10">
    <name type="scientific">Polyangium spumosum</name>
    <dbReference type="NCBI Taxonomy" id="889282"/>
    <lineage>
        <taxon>Bacteria</taxon>
        <taxon>Pseudomonadati</taxon>
        <taxon>Myxococcota</taxon>
        <taxon>Polyangia</taxon>
        <taxon>Polyangiales</taxon>
        <taxon>Polyangiaceae</taxon>
        <taxon>Polyangium</taxon>
    </lineage>
</organism>
<dbReference type="GO" id="GO:0044718">
    <property type="term" value="P:siderophore transmembrane transport"/>
    <property type="evidence" value="ECO:0007669"/>
    <property type="project" value="TreeGrafter"/>
</dbReference>
<feature type="domain" description="TonB-dependent transporter Oar-like beta-barrel" evidence="8">
    <location>
        <begin position="555"/>
        <end position="754"/>
    </location>
</feature>
<keyword evidence="10" id="KW-1185">Reference proteome</keyword>
<protein>
    <recommendedName>
        <fullName evidence="8">TonB-dependent transporter Oar-like beta-barrel domain-containing protein</fullName>
    </recommendedName>
</protein>
<evidence type="ECO:0000256" key="7">
    <source>
        <dbReference type="SAM" id="SignalP"/>
    </source>
</evidence>
<evidence type="ECO:0000256" key="1">
    <source>
        <dbReference type="ARBA" id="ARBA00004571"/>
    </source>
</evidence>
<dbReference type="AlphaFoldDB" id="A0A6N7PPU2"/>
<dbReference type="EMBL" id="WJIE01000002">
    <property type="protein sequence ID" value="MRG92104.1"/>
    <property type="molecule type" value="Genomic_DNA"/>
</dbReference>
<sequence length="932" mass="99319">MVFPSRIPCAASLVGVLLATPLALAEGSATQWGESLDPAALRLLPLSAPELRGGPARSFENLALLLPGTREDMYGVSFVGTSSPENTFFVDGIRVGDPTYGLLMMPLSMEFVGQAEVTVAGADPALGRGMGGVYDVTTRSGGDRFQASAWGGLAPGALEGERPPRVFEGTVVQMDPRLDAVRDLGGSVGGPLVKDRLFFFVGGSLARRRYRLERNLRALQWTEAIDEFGGLQIVPVIDPETGAQQKTRLPGTDGTQFAQGDIGQWIGKLTYRPSTTQEVSLSVFGTFAGSGGGGTHAFDSKSGGIGIDDLQGEYTALGRRETALTNAVVLRGRSLSRGGDLELDAALGWVRSEMESLAADASGVDDIATPGKLAHVPRMNWRRSSAPHPIIDFEDLSTDALLLCSPTGDPAILARNCPAGAYAMGGPGLLSRFTADRVEGRAVVTLRARGLGEHRIRAGVNFEIATLSKVQGYSGAALLRETLGGGFVQDEAFGYLRGPDDPVTYDTIDTRVTSYAAGVFLADTWRIRENLVAEASLRWDAQLFGGGALVFPFMLAPRAGIAWDPTKKGRARVFVSYGMRYQAVPLDVAARGLASEPRISSFHQSPPCRVNEPADLYGGCDRASQVQVHDVSHPSTDHEVRRGQVSIDPATSAPASHQITAGVDIAGPLGTRVGLVYVRDQLLRALEDTNTAANGLLIGNPGSGAAAMATQAERTYHGLSITLMRPFADGFVGLASYTLASSYGNYSGLFRPETGQLDPNVTRDFDLPELDENRTGALPGDHTHSIKLYAGKEFFLPKGVILEAGAGYTGRSGAPYGALGAHAAHGPGEVFLLPRGSVGRTPWVHRIDARLGVSALLRKDLRLGASVEVYNLADSQTPTAFDQNYTYDSAVPVEDGATKDDIPELYTKNPRYEKPVAWQAPRQVRFGLRVDY</sequence>
<dbReference type="InterPro" id="IPR057601">
    <property type="entry name" value="Oar-like_b-barrel"/>
</dbReference>
<keyword evidence="6" id="KW-0998">Cell outer membrane</keyword>
<dbReference type="RefSeq" id="WP_153818934.1">
    <property type="nucleotide sequence ID" value="NZ_WJIE01000002.1"/>
</dbReference>
<keyword evidence="3" id="KW-1134">Transmembrane beta strand</keyword>
<comment type="subcellular location">
    <subcellularLocation>
        <location evidence="1">Cell outer membrane</location>
        <topology evidence="1">Multi-pass membrane protein</topology>
    </subcellularLocation>
</comment>
<dbReference type="InterPro" id="IPR036942">
    <property type="entry name" value="Beta-barrel_TonB_sf"/>
</dbReference>
<dbReference type="PANTHER" id="PTHR30069:SF46">
    <property type="entry name" value="OAR PROTEIN"/>
    <property type="match status" value="1"/>
</dbReference>
<evidence type="ECO:0000313" key="10">
    <source>
        <dbReference type="Proteomes" id="UP000440224"/>
    </source>
</evidence>
<keyword evidence="7" id="KW-0732">Signal</keyword>
<dbReference type="InterPro" id="IPR039426">
    <property type="entry name" value="TonB-dep_rcpt-like"/>
</dbReference>
<keyword evidence="2" id="KW-0813">Transport</keyword>